<dbReference type="EMBL" id="PYSW02000031">
    <property type="protein sequence ID" value="KAG2378670.1"/>
    <property type="molecule type" value="Genomic_DNA"/>
</dbReference>
<keyword evidence="1" id="KW-0812">Transmembrane</keyword>
<reference evidence="2 3" key="1">
    <citation type="journal article" date="2018" name="BMC Genomics">
        <title>The genome of Naegleria lovaniensis, the basis for a comparative approach to unravel pathogenicity factors of the human pathogenic amoeba N. fowleri.</title>
        <authorList>
            <person name="Liechti N."/>
            <person name="Schurch N."/>
            <person name="Bruggmann R."/>
            <person name="Wittwer M."/>
        </authorList>
    </citation>
    <scope>NUCLEOTIDE SEQUENCE [LARGE SCALE GENOMIC DNA]</scope>
    <source>
        <strain evidence="2 3">ATCC 30569</strain>
    </source>
</reference>
<keyword evidence="1" id="KW-1133">Transmembrane helix</keyword>
<protein>
    <recommendedName>
        <fullName evidence="4">Transmembrane protein</fullName>
    </recommendedName>
</protein>
<dbReference type="RefSeq" id="XP_044545932.1">
    <property type="nucleotide sequence ID" value="XM_044697825.1"/>
</dbReference>
<keyword evidence="3" id="KW-1185">Reference proteome</keyword>
<name>A0AA88KGJ2_NAELO</name>
<dbReference type="GeneID" id="68100272"/>
<evidence type="ECO:0000256" key="1">
    <source>
        <dbReference type="SAM" id="Phobius"/>
    </source>
</evidence>
<keyword evidence="1" id="KW-0472">Membrane</keyword>
<feature type="transmembrane region" description="Helical" evidence="1">
    <location>
        <begin position="18"/>
        <end position="40"/>
    </location>
</feature>
<proteinExistence type="predicted"/>
<dbReference type="AlphaFoldDB" id="A0AA88KGJ2"/>
<sequence length="253" mass="28924">MILVLRQRKIPIKKNPKILFTIVVIFVAIQCFNLIIRAMYDIWNINAHYRFDGGQQVFKASYFLGMNVMGALSTWTFFWNYVFVFVILFFVQLMFWKTAWSLRAISKRFYHFFRILNIVIFSIFISIEILVVALIPFIEYASETGLIETNTRTNLTIGLFSALIWMFLFDTFTAVLSGICIVKGIRQNQSKFATKGQNSLLSLNKNNPFVVTLGLTIGLILCILCQLLAAGIATSTLSLDRTGLKVIWHGLSS</sequence>
<comment type="caution">
    <text evidence="2">The sequence shown here is derived from an EMBL/GenBank/DDBJ whole genome shotgun (WGS) entry which is preliminary data.</text>
</comment>
<gene>
    <name evidence="2" type="ORF">C9374_007818</name>
</gene>
<feature type="transmembrane region" description="Helical" evidence="1">
    <location>
        <begin position="158"/>
        <end position="182"/>
    </location>
</feature>
<organism evidence="2 3">
    <name type="scientific">Naegleria lovaniensis</name>
    <name type="common">Amoeba</name>
    <dbReference type="NCBI Taxonomy" id="51637"/>
    <lineage>
        <taxon>Eukaryota</taxon>
        <taxon>Discoba</taxon>
        <taxon>Heterolobosea</taxon>
        <taxon>Tetramitia</taxon>
        <taxon>Eutetramitia</taxon>
        <taxon>Vahlkampfiidae</taxon>
        <taxon>Naegleria</taxon>
    </lineage>
</organism>
<evidence type="ECO:0008006" key="4">
    <source>
        <dbReference type="Google" id="ProtNLM"/>
    </source>
</evidence>
<accession>A0AA88KGJ2</accession>
<evidence type="ECO:0000313" key="2">
    <source>
        <dbReference type="EMBL" id="KAG2378670.1"/>
    </source>
</evidence>
<feature type="transmembrane region" description="Helical" evidence="1">
    <location>
        <begin position="209"/>
        <end position="233"/>
    </location>
</feature>
<feature type="transmembrane region" description="Helical" evidence="1">
    <location>
        <begin position="115"/>
        <end position="138"/>
    </location>
</feature>
<evidence type="ECO:0000313" key="3">
    <source>
        <dbReference type="Proteomes" id="UP000816034"/>
    </source>
</evidence>
<feature type="transmembrane region" description="Helical" evidence="1">
    <location>
        <begin position="77"/>
        <end position="95"/>
    </location>
</feature>
<dbReference type="Proteomes" id="UP000816034">
    <property type="component" value="Unassembled WGS sequence"/>
</dbReference>